<sequence length="180" mass="20184">MKIRAMRQDNRCTNLPPGEVYFSQPLKNNAPKELKTILGSCVAVIVWHAKSKTAGMCHYLLVQEAEKSKSSPVMQTYRYGEQALDYLLKRMASLHPLDEYELALYGGSNMYPSVTYPSIGKVNVMFAKNWAKKNKLTFCQQDTLGHHGRSVTLELTTGGITVIKYKDDKGGFSEHSSNDS</sequence>
<dbReference type="InterPro" id="IPR011324">
    <property type="entry name" value="Cytotoxic_necrot_fac-like_cat"/>
</dbReference>
<name>A0ABQ0MR15_9GAMM</name>
<accession>A0ABQ0MR15</accession>
<gene>
    <name evidence="3" type="primary">cheD</name>
    <name evidence="3" type="ORF">MTCD1_00415</name>
</gene>
<dbReference type="Pfam" id="PF03975">
    <property type="entry name" value="CheD"/>
    <property type="match status" value="1"/>
</dbReference>
<dbReference type="GO" id="GO:0050568">
    <property type="term" value="F:protein-glutamine glutaminase activity"/>
    <property type="evidence" value="ECO:0007669"/>
    <property type="project" value="UniProtKB-EC"/>
</dbReference>
<protein>
    <submittedName>
        <fullName evidence="3">Chemoreceptor glutamine deamidase CheD</fullName>
        <ecNumber evidence="3">3.5.1.44</ecNumber>
    </submittedName>
</protein>
<dbReference type="InterPro" id="IPR005659">
    <property type="entry name" value="Chemorcpt_Glu_NH3ase_CheD"/>
</dbReference>
<dbReference type="PANTHER" id="PTHR35147">
    <property type="entry name" value="CHEMORECEPTOR GLUTAMINE DEAMIDASE CHED-RELATED"/>
    <property type="match status" value="1"/>
</dbReference>
<organism evidence="3 4">
    <name type="scientific">Colwellia marinimaniae</name>
    <dbReference type="NCBI Taxonomy" id="1513592"/>
    <lineage>
        <taxon>Bacteria</taxon>
        <taxon>Pseudomonadati</taxon>
        <taxon>Pseudomonadota</taxon>
        <taxon>Gammaproteobacteria</taxon>
        <taxon>Alteromonadales</taxon>
        <taxon>Colwelliaceae</taxon>
        <taxon>Colwellia</taxon>
    </lineage>
</organism>
<dbReference type="SUPFAM" id="SSF64438">
    <property type="entry name" value="CNF1/YfiH-like putative cysteine hydrolases"/>
    <property type="match status" value="1"/>
</dbReference>
<dbReference type="CDD" id="cd16352">
    <property type="entry name" value="CheD"/>
    <property type="match status" value="1"/>
</dbReference>
<proteinExistence type="predicted"/>
<dbReference type="EC" id="3.5.1.44" evidence="3"/>
<dbReference type="PANTHER" id="PTHR35147:SF3">
    <property type="entry name" value="CHEMORECEPTOR GLUTAMINE DEAMIDASE CHED 1-RELATED"/>
    <property type="match status" value="1"/>
</dbReference>
<keyword evidence="2 3" id="KW-0378">Hydrolase</keyword>
<dbReference type="EMBL" id="BDQM01000002">
    <property type="protein sequence ID" value="GAW94818.1"/>
    <property type="molecule type" value="Genomic_DNA"/>
</dbReference>
<keyword evidence="1" id="KW-0145">Chemotaxis</keyword>
<evidence type="ECO:0000313" key="4">
    <source>
        <dbReference type="Proteomes" id="UP000197068"/>
    </source>
</evidence>
<dbReference type="InterPro" id="IPR038592">
    <property type="entry name" value="CheD-like_sf"/>
</dbReference>
<comment type="caution">
    <text evidence="3">The sequence shown here is derived from an EMBL/GenBank/DDBJ whole genome shotgun (WGS) entry which is preliminary data.</text>
</comment>
<dbReference type="Gene3D" id="3.30.1330.200">
    <property type="match status" value="1"/>
</dbReference>
<dbReference type="Proteomes" id="UP000197068">
    <property type="component" value="Unassembled WGS sequence"/>
</dbReference>
<evidence type="ECO:0000313" key="3">
    <source>
        <dbReference type="EMBL" id="GAW94818.1"/>
    </source>
</evidence>
<evidence type="ECO:0000256" key="1">
    <source>
        <dbReference type="ARBA" id="ARBA00022500"/>
    </source>
</evidence>
<keyword evidence="4" id="KW-1185">Reference proteome</keyword>
<dbReference type="RefSeq" id="WP_159459893.1">
    <property type="nucleotide sequence ID" value="NZ_BDQM01000002.1"/>
</dbReference>
<reference evidence="3 4" key="1">
    <citation type="submission" date="2017-06" db="EMBL/GenBank/DDBJ databases">
        <title>Whole Genome Sequences of Colwellia marinimaniae MTCD1.</title>
        <authorList>
            <person name="Kusumoto H."/>
            <person name="Inoue M."/>
            <person name="Tanikawa K."/>
            <person name="Maeji H."/>
            <person name="Cameron J.H."/>
            <person name="Bartlett D.H."/>
        </authorList>
    </citation>
    <scope>NUCLEOTIDE SEQUENCE [LARGE SCALE GENOMIC DNA]</scope>
    <source>
        <strain evidence="3 4">MTCD1</strain>
    </source>
</reference>
<evidence type="ECO:0000256" key="2">
    <source>
        <dbReference type="ARBA" id="ARBA00022801"/>
    </source>
</evidence>